<feature type="transmembrane region" description="Helical" evidence="16">
    <location>
        <begin position="498"/>
        <end position="520"/>
    </location>
</feature>
<dbReference type="InterPro" id="IPR005446">
    <property type="entry name" value="VDCC_L_a1su"/>
</dbReference>
<keyword evidence="8 14" id="KW-0106">Calcium</keyword>
<feature type="transmembrane region" description="Helical" evidence="16">
    <location>
        <begin position="90"/>
        <end position="109"/>
    </location>
</feature>
<dbReference type="InterPro" id="IPR027359">
    <property type="entry name" value="Volt_channel_dom_sf"/>
</dbReference>
<evidence type="ECO:0000256" key="9">
    <source>
        <dbReference type="ARBA" id="ARBA00022882"/>
    </source>
</evidence>
<feature type="transmembrane region" description="Helical" evidence="16">
    <location>
        <begin position="1165"/>
        <end position="1183"/>
    </location>
</feature>
<comment type="subcellular location">
    <subcellularLocation>
        <location evidence="1 14">Membrane</location>
        <topology evidence="1 14">Multi-pass membrane protein</topology>
    </subcellularLocation>
</comment>
<proteinExistence type="inferred from homology"/>
<feature type="domain" description="Voltage-dependent calcium channel alpha-1 subunit IQ" evidence="17">
    <location>
        <begin position="1564"/>
        <end position="1598"/>
    </location>
</feature>
<protein>
    <recommendedName>
        <fullName evidence="14">Voltage-dependent L-type calcium channel subunit alpha</fullName>
    </recommendedName>
</protein>
<feature type="region of interest" description="Disordered" evidence="15">
    <location>
        <begin position="703"/>
        <end position="779"/>
    </location>
</feature>
<comment type="function">
    <text evidence="14">Voltage-sensitive calcium channels (VSCC) mediate the entry of calcium ions into excitable cells and are also involved in a variety of calcium-dependent processes, including muscle contraction, hormone or neurotransmitter release, gene expression, cell motility, cell division and cell death.</text>
</comment>
<feature type="compositionally biased region" description="Acidic residues" evidence="15">
    <location>
        <begin position="726"/>
        <end position="741"/>
    </location>
</feature>
<feature type="transmembrane region" description="Helical" evidence="16">
    <location>
        <begin position="580"/>
        <end position="613"/>
    </location>
</feature>
<evidence type="ECO:0000313" key="18">
    <source>
        <dbReference type="EMBL" id="CAH2987153.1"/>
    </source>
</evidence>
<keyword evidence="6" id="KW-0479">Metal-binding</keyword>
<dbReference type="SMART" id="SM01062">
    <property type="entry name" value="Ca_chan_IQ"/>
    <property type="match status" value="1"/>
</dbReference>
<evidence type="ECO:0000313" key="19">
    <source>
        <dbReference type="Proteomes" id="UP001153292"/>
    </source>
</evidence>
<feature type="region of interest" description="Disordered" evidence="15">
    <location>
        <begin position="400"/>
        <end position="432"/>
    </location>
</feature>
<evidence type="ECO:0000256" key="11">
    <source>
        <dbReference type="ARBA" id="ARBA00023065"/>
    </source>
</evidence>
<dbReference type="Pfam" id="PF00520">
    <property type="entry name" value="Ion_trans"/>
    <property type="match status" value="4"/>
</dbReference>
<feature type="compositionally biased region" description="Acidic residues" evidence="15">
    <location>
        <begin position="703"/>
        <end position="715"/>
    </location>
</feature>
<feature type="transmembrane region" description="Helical" evidence="16">
    <location>
        <begin position="1195"/>
        <end position="1215"/>
    </location>
</feature>
<keyword evidence="2" id="KW-0813">Transport</keyword>
<dbReference type="InterPro" id="IPR031649">
    <property type="entry name" value="GPHH_dom"/>
</dbReference>
<feature type="transmembrane region" description="Helical" evidence="16">
    <location>
        <begin position="963"/>
        <end position="988"/>
    </location>
</feature>
<dbReference type="Pfam" id="PF16905">
    <property type="entry name" value="GPHH"/>
    <property type="match status" value="1"/>
</dbReference>
<feature type="compositionally biased region" description="Acidic residues" evidence="15">
    <location>
        <begin position="400"/>
        <end position="409"/>
    </location>
</feature>
<dbReference type="PRINTS" id="PR01630">
    <property type="entry name" value="LVDCCALPHA1"/>
</dbReference>
<dbReference type="InterPro" id="IPR014873">
    <property type="entry name" value="VDCC_a1su_IQ"/>
</dbReference>
<feature type="transmembrane region" description="Helical" evidence="16">
    <location>
        <begin position="219"/>
        <end position="239"/>
    </location>
</feature>
<evidence type="ECO:0000256" key="8">
    <source>
        <dbReference type="ARBA" id="ARBA00022837"/>
    </source>
</evidence>
<feature type="compositionally biased region" description="Acidic residues" evidence="15">
    <location>
        <begin position="749"/>
        <end position="767"/>
    </location>
</feature>
<keyword evidence="9 14" id="KW-0851">Voltage-gated channel</keyword>
<evidence type="ECO:0000259" key="17">
    <source>
        <dbReference type="SMART" id="SM01062"/>
    </source>
</evidence>
<evidence type="ECO:0000256" key="6">
    <source>
        <dbReference type="ARBA" id="ARBA00022723"/>
    </source>
</evidence>
<keyword evidence="19" id="KW-1185">Reference proteome</keyword>
<keyword evidence="11" id="KW-0406">Ion transport</keyword>
<feature type="transmembrane region" description="Helical" evidence="16">
    <location>
        <begin position="1405"/>
        <end position="1429"/>
    </location>
</feature>
<feature type="transmembrane region" description="Helical" evidence="16">
    <location>
        <begin position="672"/>
        <end position="694"/>
    </location>
</feature>
<evidence type="ECO:0000256" key="12">
    <source>
        <dbReference type="ARBA" id="ARBA00023136"/>
    </source>
</evidence>
<evidence type="ECO:0000256" key="7">
    <source>
        <dbReference type="ARBA" id="ARBA00022737"/>
    </source>
</evidence>
<evidence type="ECO:0000256" key="10">
    <source>
        <dbReference type="ARBA" id="ARBA00022989"/>
    </source>
</evidence>
<name>A0ABN8L9U2_CHISP</name>
<feature type="transmembrane region" description="Helical" evidence="16">
    <location>
        <begin position="1310"/>
        <end position="1330"/>
    </location>
</feature>
<dbReference type="InterPro" id="IPR005821">
    <property type="entry name" value="Ion_trans_dom"/>
</dbReference>
<dbReference type="InterPro" id="IPR050599">
    <property type="entry name" value="VDCC_alpha-1_subunit"/>
</dbReference>
<evidence type="ECO:0000256" key="4">
    <source>
        <dbReference type="ARBA" id="ARBA00022673"/>
    </source>
</evidence>
<dbReference type="Pfam" id="PF08763">
    <property type="entry name" value="Ca_chan_IQ"/>
    <property type="match status" value="1"/>
</dbReference>
<dbReference type="InterPro" id="IPR002077">
    <property type="entry name" value="VDCCAlpha1"/>
</dbReference>
<feature type="compositionally biased region" description="Basic and acidic residues" evidence="15">
    <location>
        <begin position="410"/>
        <end position="419"/>
    </location>
</feature>
<dbReference type="Proteomes" id="UP001153292">
    <property type="component" value="Chromosome 24"/>
</dbReference>
<dbReference type="Gene3D" id="1.20.120.350">
    <property type="entry name" value="Voltage-gated potassium channels. Chain C"/>
    <property type="match status" value="4"/>
</dbReference>
<dbReference type="PANTHER" id="PTHR45628">
    <property type="entry name" value="VOLTAGE-DEPENDENT CALCIUM CHANNEL TYPE A SUBUNIT ALPHA-1"/>
    <property type="match status" value="1"/>
</dbReference>
<evidence type="ECO:0000256" key="13">
    <source>
        <dbReference type="ARBA" id="ARBA00023303"/>
    </source>
</evidence>
<comment type="similarity">
    <text evidence="14">Belongs to the calcium channel alpha-1 subunit (TC 1.A.1.11) family.</text>
</comment>
<feature type="transmembrane region" description="Helical" evidence="16">
    <location>
        <begin position="330"/>
        <end position="352"/>
    </location>
</feature>
<accession>A0ABN8L9U2</accession>
<keyword evidence="12 16" id="KW-0472">Membrane</keyword>
<keyword evidence="10 16" id="KW-1133">Transmembrane helix</keyword>
<dbReference type="PANTHER" id="PTHR45628:SF1">
    <property type="entry name" value="VOLTAGE-DEPENDENT CALCIUM CHANNEL TYPE D SUBUNIT ALPHA-1"/>
    <property type="match status" value="1"/>
</dbReference>
<gene>
    <name evidence="18" type="ORF">CHILSU_LOCUS6788</name>
</gene>
<keyword evidence="13" id="KW-0407">Ion channel</keyword>
<sequence length="1855" mass="212061">MNVHHTVHRTRVFRQNSTMEKLLKMATPEQPSAATPGADTVDPNQPTPAPRKQARPRGKPQPERPKRSLFCLGLKNPLRKLCYDIVEWKPFEYMILITIFANCIALAVFTPYPSGDTNNTNQILEKVEWVFMVIFTGECIMKIIAYGLLLHPGAYLRNTWNGLDFTIVTIGIVSMVLPYFSADSFDVKALRAFRVLRPLRLVSGVPSLQIVLNSILKAMIPLFHIAFLVLFVIIIYAIIGLELFSGVLHETCYTDETENSGNPCNSDGDVGYKCEPDETCRGPWMGPNFGITNFDHIGYSMLTVFQCITLEGWTDIMYAIADVKGNTWAWIYFVTLVIFGNFFVMNLILGVLSGEFSKEREKAKNRGDFQKSRERQQFEEDLKGYLNWITVAEELDLENDQAQKEDDETSQGKKDRKSNDGSQNNLNGMNGDQVQSTTCKVYCRRFDKVNRRLRRACRKGVKSQTFYWAIIVLVFLNTLVLATEHHNQPKWLDHFQNYANYLFVVLFTMEMLVKMYALGFQGYFVSLFNRFDCFVMLCSIVELALTMTDTIPQLGISVLRCVRLLRVFKVTKYWRSLSNLVASLLNSIQSIFSLLLLLFLFIMIFALLGMQVFGGKFDYEPEEQKERHNFDSFWQAVLTMFQILTGEDWNVVMYHGINAYGGAGTAGMLASIYFIVIFVCGNYILLNVFLAIAVDNLGDAEEMDEIEKEQEDAENAEAGNPQLDEERGETDDEYVNEEEGYSSEGSEHEYEETGSEEEEVDEQEQEERDNANDALVTTEKIQNGDIKKEEQEAIKRQPTISARPRRLSEVEIKSQEKPIPDGSSFFLFSKTNGFRVYCYKIQNNSWFKNLILLCILASSLMLAMEDPVGGKANADKNDTLRKIDYFFTAVFTVELVLKLITYGFILHKDAFCRSAFNLLDLLVVIVSLVSLAGSSFGFIKILRVFRVLRPLRAINRAKGLKHVVQCVIVAIKTIGNILLVTNLLQFMFAVMGVQMFKGKFSKCSDITKVTQDECQGSYLVYTNGKPTIEDRIWSVNKFNFDDVLSGMLTLFTVSTFEGWPGLLSTSMDSNEENHGPIENSRPLVAFFYISYIIVIAFFMVNIFVGFVIVTFQKEGEQEFKDCELDKNQRNCIEFALKAKPIRRYIPKHRIQYKTWWFVTSQRFEYFIFFFIVLNTVALMMKFHEAPAEYKKILDNLNMALTTVFMLEFVFKLAAFRFKNYFGDAWNTTDFILVVGSIIDIVVTQVNENKNKPELEQVIIPLKKTDEGTLLKYITFFRLFRAMRLIKLLSRGERIRTLLWTFIKSFQALPYVALLIVLLFFIYAVVGMQLFGKIALDDAVITRHNNFQTFGSALMVLFRSATGEAWQEIMMALSNNTLERPGNPPGCIDADGNTDVNDGGCGTWLAFPYFISFSLLCTFLIINLFVAVIMDNFDYLTRDWSILGPHHLDEFVRLWSEYDPDAKGRIKHLDVVTLLRKISPPLGFGKLCPHRTACKRLVSMNMPLNSDGTVNFNATLFAVVRTQLQIKTTGVIDECNTELRAIIKKVWKRTSSKLLDQVVPPPGDPNEITVGKFYATFLIQDYFRRFRKRKEQAAAASVQNSQMTLQAGLRTLHEAGPELKLKRAISGNLDEIVAETVEPMHRRNHTLFGAVWTSLKKHGRESFYGRDKKMAPPSVKLKIPNKEDGQTLSSMMRRELGMDGKIPEEEAKYEEGNQSDEEIAMTPLLQGKDSERIFRAIEKTSNDLVQSMKNHSRDKTSKLNNNVPYCVENPAENLITQVLTEQGLGKYCDKEFIQSTSREMQEALDLTQEEMDTAANRIILQDSKMSAARETDVENLFSRQYHPFHQPPMQPPPRKK</sequence>
<evidence type="ECO:0000256" key="16">
    <source>
        <dbReference type="SAM" id="Phobius"/>
    </source>
</evidence>
<evidence type="ECO:0000256" key="14">
    <source>
        <dbReference type="RuleBase" id="RU003808"/>
    </source>
</evidence>
<reference evidence="18" key="1">
    <citation type="submission" date="2021-12" db="EMBL/GenBank/DDBJ databases">
        <authorList>
            <person name="King R."/>
        </authorList>
    </citation>
    <scope>NUCLEOTIDE SEQUENCE</scope>
</reference>
<feature type="transmembrane region" description="Helical" evidence="16">
    <location>
        <begin position="465"/>
        <end position="483"/>
    </location>
</feature>
<feature type="transmembrane region" description="Helical" evidence="16">
    <location>
        <begin position="129"/>
        <end position="150"/>
    </location>
</feature>
<evidence type="ECO:0000256" key="1">
    <source>
        <dbReference type="ARBA" id="ARBA00004141"/>
    </source>
</evidence>
<dbReference type="Gene3D" id="1.10.287.70">
    <property type="match status" value="4"/>
</dbReference>
<evidence type="ECO:0000256" key="3">
    <source>
        <dbReference type="ARBA" id="ARBA00022568"/>
    </source>
</evidence>
<feature type="compositionally biased region" description="Polar residues" evidence="15">
    <location>
        <begin position="420"/>
        <end position="432"/>
    </location>
</feature>
<feature type="transmembrane region" description="Helical" evidence="16">
    <location>
        <begin position="918"/>
        <end position="942"/>
    </location>
</feature>
<evidence type="ECO:0000256" key="5">
    <source>
        <dbReference type="ARBA" id="ARBA00022692"/>
    </source>
</evidence>
<dbReference type="EMBL" id="OU963917">
    <property type="protein sequence ID" value="CAH2987153.1"/>
    <property type="molecule type" value="Genomic_DNA"/>
</dbReference>
<organism evidence="18 19">
    <name type="scientific">Chilo suppressalis</name>
    <name type="common">Asiatic rice borer moth</name>
    <dbReference type="NCBI Taxonomy" id="168631"/>
    <lineage>
        <taxon>Eukaryota</taxon>
        <taxon>Metazoa</taxon>
        <taxon>Ecdysozoa</taxon>
        <taxon>Arthropoda</taxon>
        <taxon>Hexapoda</taxon>
        <taxon>Insecta</taxon>
        <taxon>Pterygota</taxon>
        <taxon>Neoptera</taxon>
        <taxon>Endopterygota</taxon>
        <taxon>Lepidoptera</taxon>
        <taxon>Glossata</taxon>
        <taxon>Ditrysia</taxon>
        <taxon>Pyraloidea</taxon>
        <taxon>Crambidae</taxon>
        <taxon>Crambinae</taxon>
        <taxon>Chilo</taxon>
    </lineage>
</organism>
<feature type="transmembrane region" description="Helical" evidence="16">
    <location>
        <begin position="162"/>
        <end position="180"/>
    </location>
</feature>
<keyword evidence="4 14" id="KW-0107">Calcium channel</keyword>
<feature type="transmembrane region" description="Helical" evidence="16">
    <location>
        <begin position="1083"/>
        <end position="1111"/>
    </location>
</feature>
<evidence type="ECO:0000256" key="15">
    <source>
        <dbReference type="SAM" id="MobiDB-lite"/>
    </source>
</evidence>
<dbReference type="SUPFAM" id="SSF81324">
    <property type="entry name" value="Voltage-gated potassium channels"/>
    <property type="match status" value="4"/>
</dbReference>
<keyword evidence="5 16" id="KW-0812">Transmembrane</keyword>
<feature type="region of interest" description="Disordered" evidence="15">
    <location>
        <begin position="26"/>
        <end position="67"/>
    </location>
</feature>
<keyword evidence="3 14" id="KW-0109">Calcium transport</keyword>
<dbReference type="PRINTS" id="PR00167">
    <property type="entry name" value="CACHANNEL"/>
</dbReference>
<keyword evidence="7" id="KW-0677">Repeat</keyword>
<dbReference type="Gene3D" id="6.10.250.2180">
    <property type="match status" value="1"/>
</dbReference>
<evidence type="ECO:0000256" key="2">
    <source>
        <dbReference type="ARBA" id="ARBA00022448"/>
    </source>
</evidence>
<dbReference type="Gene3D" id="6.10.250.2500">
    <property type="match status" value="1"/>
</dbReference>
<feature type="transmembrane region" description="Helical" evidence="16">
    <location>
        <begin position="885"/>
        <end position="906"/>
    </location>
</feature>